<dbReference type="Gene3D" id="3.40.50.12780">
    <property type="entry name" value="N-terminal domain of ligase-like"/>
    <property type="match status" value="1"/>
</dbReference>
<evidence type="ECO:0000259" key="3">
    <source>
        <dbReference type="Pfam" id="PF00501"/>
    </source>
</evidence>
<dbReference type="PANTHER" id="PTHR43272">
    <property type="entry name" value="LONG-CHAIN-FATTY-ACID--COA LIGASE"/>
    <property type="match status" value="1"/>
</dbReference>
<dbReference type="GO" id="GO:0016020">
    <property type="term" value="C:membrane"/>
    <property type="evidence" value="ECO:0007669"/>
    <property type="project" value="TreeGrafter"/>
</dbReference>
<dbReference type="InterPro" id="IPR000873">
    <property type="entry name" value="AMP-dep_synth/lig_dom"/>
</dbReference>
<keyword evidence="2" id="KW-0067">ATP-binding</keyword>
<keyword evidence="1" id="KW-0547">Nucleotide-binding</keyword>
<dbReference type="PANTHER" id="PTHR43272:SF33">
    <property type="entry name" value="AMP-BINDING DOMAIN-CONTAINING PROTEIN-RELATED"/>
    <property type="match status" value="1"/>
</dbReference>
<dbReference type="GO" id="GO:0004467">
    <property type="term" value="F:long-chain fatty acid-CoA ligase activity"/>
    <property type="evidence" value="ECO:0007669"/>
    <property type="project" value="TreeGrafter"/>
</dbReference>
<dbReference type="AlphaFoldDB" id="A0A2W7RFR1"/>
<evidence type="ECO:0000256" key="2">
    <source>
        <dbReference type="ARBA" id="ARBA00022840"/>
    </source>
</evidence>
<evidence type="ECO:0000256" key="1">
    <source>
        <dbReference type="ARBA" id="ARBA00022741"/>
    </source>
</evidence>
<protein>
    <submittedName>
        <fullName evidence="4">Long-chain acyl-CoA synthetase</fullName>
    </submittedName>
</protein>
<dbReference type="Pfam" id="PF00501">
    <property type="entry name" value="AMP-binding"/>
    <property type="match status" value="1"/>
</dbReference>
<feature type="domain" description="AMP-dependent synthetase/ligase" evidence="3">
    <location>
        <begin position="18"/>
        <end position="411"/>
    </location>
</feature>
<dbReference type="Pfam" id="PF23562">
    <property type="entry name" value="AMP-binding_C_3"/>
    <property type="match status" value="1"/>
</dbReference>
<proteinExistence type="predicted"/>
<dbReference type="InterPro" id="IPR020845">
    <property type="entry name" value="AMP-binding_CS"/>
</dbReference>
<dbReference type="CDD" id="cd05907">
    <property type="entry name" value="VL_LC_FACS_like"/>
    <property type="match status" value="1"/>
</dbReference>
<dbReference type="EMBL" id="QKZT01000001">
    <property type="protein sequence ID" value="PZX57956.1"/>
    <property type="molecule type" value="Genomic_DNA"/>
</dbReference>
<dbReference type="InterPro" id="IPR042099">
    <property type="entry name" value="ANL_N_sf"/>
</dbReference>
<organism evidence="4 5">
    <name type="scientific">Algoriphagus chordae</name>
    <dbReference type="NCBI Taxonomy" id="237019"/>
    <lineage>
        <taxon>Bacteria</taxon>
        <taxon>Pseudomonadati</taxon>
        <taxon>Bacteroidota</taxon>
        <taxon>Cytophagia</taxon>
        <taxon>Cytophagales</taxon>
        <taxon>Cyclobacteriaceae</taxon>
        <taxon>Algoriphagus</taxon>
    </lineage>
</organism>
<keyword evidence="5" id="KW-1185">Reference proteome</keyword>
<name>A0A2W7RFR1_9BACT</name>
<sequence length="582" mass="65856">MEPTRLFDLIPYQIATFDKEIALSKKENGKWKSFSSRDVKEIADNLSLAFLKVGVLPGEKVAIISHNCPEWNFIDLALQQIGAISVPMYPTITSADYEYIFEHAEVKMIFVGDEIIHEKAKAAAGDRLIYSFEKLKGAIFWEDFLAIGVNEDILGLEYAKEQVKASDLFTIIYTSGTTGRPKGVMLTHANVLSNLMAIANIMTPDQGSSRVLSFLPLCHIYERTGFFCFFYIGFSIYYAENMDTIGENMKEVKPHAFNTVPRLLEKIYDKIVAKGYELKGIKKSLFFWALDLGLKYNPNTSAGAWYDFQLKLANKLIFSKWREALGGEVQQINSGASALQPRLARVFWAAGIKVCEGYGLTETSPVVSASICTLEDMRIGYVGKLVADVEVKIASDGEILVKGPNVMQGYYKQPELTAEVLQNGWFHTGDIGQMDGEYLKITDRKKEMFKTSGGKYIAPQVMENKFKESSLIDQLLVVGENRNYTSAVIVPSFEGLKDYCQHKGIPYTSDAEMIEKPEIVDKFNREIEGLNKFFGKWEQIKRFKLLENSWTIESGELTPTMKLKRKIIHQKFAEQIDNLYKD</sequence>
<dbReference type="RefSeq" id="WP_111316256.1">
    <property type="nucleotide sequence ID" value="NZ_QKZT01000001.1"/>
</dbReference>
<dbReference type="PROSITE" id="PS00455">
    <property type="entry name" value="AMP_BINDING"/>
    <property type="match status" value="1"/>
</dbReference>
<dbReference type="SUPFAM" id="SSF56801">
    <property type="entry name" value="Acetyl-CoA synthetase-like"/>
    <property type="match status" value="1"/>
</dbReference>
<accession>A0A2W7RFR1</accession>
<dbReference type="Proteomes" id="UP000248882">
    <property type="component" value="Unassembled WGS sequence"/>
</dbReference>
<reference evidence="4 5" key="1">
    <citation type="submission" date="2018-06" db="EMBL/GenBank/DDBJ databases">
        <title>Genomic Encyclopedia of Archaeal and Bacterial Type Strains, Phase II (KMG-II): from individual species to whole genera.</title>
        <authorList>
            <person name="Goeker M."/>
        </authorList>
    </citation>
    <scope>NUCLEOTIDE SEQUENCE [LARGE SCALE GENOMIC DNA]</scope>
    <source>
        <strain evidence="4 5">DSM 19830</strain>
    </source>
</reference>
<dbReference type="GO" id="GO:0005524">
    <property type="term" value="F:ATP binding"/>
    <property type="evidence" value="ECO:0007669"/>
    <property type="project" value="UniProtKB-KW"/>
</dbReference>
<dbReference type="OrthoDB" id="9778383at2"/>
<evidence type="ECO:0000313" key="5">
    <source>
        <dbReference type="Proteomes" id="UP000248882"/>
    </source>
</evidence>
<evidence type="ECO:0000313" key="4">
    <source>
        <dbReference type="EMBL" id="PZX57956.1"/>
    </source>
</evidence>
<gene>
    <name evidence="4" type="ORF">LV85_00140</name>
</gene>
<comment type="caution">
    <text evidence="4">The sequence shown here is derived from an EMBL/GenBank/DDBJ whole genome shotgun (WGS) entry which is preliminary data.</text>
</comment>